<evidence type="ECO:0000313" key="2">
    <source>
        <dbReference type="Proteomes" id="UP001159363"/>
    </source>
</evidence>
<accession>A0ABQ9G3Y8</accession>
<organism evidence="1 2">
    <name type="scientific">Dryococelus australis</name>
    <dbReference type="NCBI Taxonomy" id="614101"/>
    <lineage>
        <taxon>Eukaryota</taxon>
        <taxon>Metazoa</taxon>
        <taxon>Ecdysozoa</taxon>
        <taxon>Arthropoda</taxon>
        <taxon>Hexapoda</taxon>
        <taxon>Insecta</taxon>
        <taxon>Pterygota</taxon>
        <taxon>Neoptera</taxon>
        <taxon>Polyneoptera</taxon>
        <taxon>Phasmatodea</taxon>
        <taxon>Verophasmatodea</taxon>
        <taxon>Anareolatae</taxon>
        <taxon>Phasmatidae</taxon>
        <taxon>Eurycanthinae</taxon>
        <taxon>Dryococelus</taxon>
    </lineage>
</organism>
<dbReference type="Gene3D" id="3.30.420.10">
    <property type="entry name" value="Ribonuclease H-like superfamily/Ribonuclease H"/>
    <property type="match status" value="1"/>
</dbReference>
<dbReference type="EMBL" id="JARBHB010000017">
    <property type="protein sequence ID" value="KAJ8865724.1"/>
    <property type="molecule type" value="Genomic_DNA"/>
</dbReference>
<comment type="caution">
    <text evidence="1">The sequence shown here is derived from an EMBL/GenBank/DDBJ whole genome shotgun (WGS) entry which is preliminary data.</text>
</comment>
<name>A0ABQ9G3Y8_9NEOP</name>
<gene>
    <name evidence="1" type="ORF">PR048_033245</name>
</gene>
<proteinExistence type="predicted"/>
<dbReference type="InterPro" id="IPR036397">
    <property type="entry name" value="RNaseH_sf"/>
</dbReference>
<evidence type="ECO:0000313" key="1">
    <source>
        <dbReference type="EMBL" id="KAJ8865724.1"/>
    </source>
</evidence>
<sequence length="727" mass="81461">MDSCYFQDDDARCHVSRATMQWYADNNVRRLYWPAQSPDLDPTEDLCDELDRRVRARQARPKSIAQLMEWLQEEWRRIPVDVLQTLVESMPDMVAAVTAERENVLLETMMHAAAIWSNFSPSIANEVNFYGCVTRNCSITRTQQLQKWNYTAVHASLACKMGNDFFTSDCGEKSMRRRWPVAMPLHKAYVVQSIHDYSVYVRSGVALLNYGPGNALQEQKCIVLRVSLPHRYILLVKRDRTSNSLLQQRITTHGAIGLSCEASVDSRAGMEGREKLADQWRRPAPIPAHAPYSPHFTIIGSQDLDAKRPVIDDGQPERLGQWSSTFEIPARFLIQSVGSQVQSPGISHVGDMADVAFGPEEDLDFRNWGGGRVMSPVTHAPSGIPPLLPPALSGEVFSGYPRCASLLYACKLTVLDNASVQAIHGLNCHAHQVRHRRYTQGSELACSVNVVLRVSMIWNYLLAIVTNFTGRIVARCHVGVLVRILAFHQGELCSIPSGVAQRFSRVEIVPDDAAGRRVFSGTSRFSRPCTPVLLHTRPALPSSALEALSGPLQFTVSGIANKKKNYDAPLHVHDVHNCVRWVWTVKSRPKLFAHSLQSNMYFTVLRSPDSGTPHSSTRYPHSLVAEPSTVVYRYSATKGPYTIKKTFNTLLYHSTLRSLLGMLFRMKFGTIELSSIKSSTVNIDLEMLSRYTTKMNCEYDDLSLTSANMEPRPASSPPDCLQCQFCD</sequence>
<dbReference type="Proteomes" id="UP001159363">
    <property type="component" value="Chromosome 16"/>
</dbReference>
<keyword evidence="2" id="KW-1185">Reference proteome</keyword>
<protein>
    <submittedName>
        <fullName evidence="1">Uncharacterized protein</fullName>
    </submittedName>
</protein>
<reference evidence="1 2" key="1">
    <citation type="submission" date="2023-02" db="EMBL/GenBank/DDBJ databases">
        <title>LHISI_Scaffold_Assembly.</title>
        <authorList>
            <person name="Stuart O.P."/>
            <person name="Cleave R."/>
            <person name="Magrath M.J.L."/>
            <person name="Mikheyev A.S."/>
        </authorList>
    </citation>
    <scope>NUCLEOTIDE SEQUENCE [LARGE SCALE GENOMIC DNA]</scope>
    <source>
        <strain evidence="1">Daus_M_001</strain>
        <tissue evidence="1">Leg muscle</tissue>
    </source>
</reference>